<evidence type="ECO:0000256" key="3">
    <source>
        <dbReference type="ARBA" id="ARBA00022722"/>
    </source>
</evidence>
<gene>
    <name evidence="7" type="primary">ruvX</name>
    <name evidence="7" type="ORF">GX618_01175</name>
</gene>
<accession>A0A847ESU7</accession>
<sequence>MKIEYPILAIDYGSKRIGLAISDSKGIIASPLEVLKITKNRGIDNILEDILLVSEEYRVKTILIGKPQIFKEEYKYSVRKIDKFAQKLTDITNIPVIFQDESYSTNYSQNMLLSLGQNIKSSREKIDMISATMFLQEFLNSNYKGNEKSH</sequence>
<dbReference type="PANTHER" id="PTHR33317:SF4">
    <property type="entry name" value="POLYNUCLEOTIDYL TRANSFERASE, RIBONUCLEASE H-LIKE SUPERFAMILY PROTEIN"/>
    <property type="match status" value="1"/>
</dbReference>
<dbReference type="InterPro" id="IPR037027">
    <property type="entry name" value="YqgF/RNaseH-like_dom_sf"/>
</dbReference>
<evidence type="ECO:0000313" key="8">
    <source>
        <dbReference type="Proteomes" id="UP000554004"/>
    </source>
</evidence>
<reference evidence="7 8" key="1">
    <citation type="journal article" date="2020" name="Biotechnol. Biofuels">
        <title>New insights from the biogas microbiome by comprehensive genome-resolved metagenomics of nearly 1600 species originating from multiple anaerobic digesters.</title>
        <authorList>
            <person name="Campanaro S."/>
            <person name="Treu L."/>
            <person name="Rodriguez-R L.M."/>
            <person name="Kovalovszki A."/>
            <person name="Ziels R.M."/>
            <person name="Maus I."/>
            <person name="Zhu X."/>
            <person name="Kougias P.G."/>
            <person name="Basile A."/>
            <person name="Luo G."/>
            <person name="Schluter A."/>
            <person name="Konstantinidis K.T."/>
            <person name="Angelidaki I."/>
        </authorList>
    </citation>
    <scope>NUCLEOTIDE SEQUENCE [LARGE SCALE GENOMIC DNA]</scope>
    <source>
        <strain evidence="7">AS06rmzACSIP_421</strain>
    </source>
</reference>
<dbReference type="NCBIfam" id="TIGR00250">
    <property type="entry name" value="RNAse_H_YqgF"/>
    <property type="match status" value="1"/>
</dbReference>
<dbReference type="GO" id="GO:0004518">
    <property type="term" value="F:nuclease activity"/>
    <property type="evidence" value="ECO:0007669"/>
    <property type="project" value="UniProtKB-KW"/>
</dbReference>
<name>A0A847ESU7_9BACT</name>
<dbReference type="EMBL" id="JAAZAL010000038">
    <property type="protein sequence ID" value="NLE30870.1"/>
    <property type="molecule type" value="Genomic_DNA"/>
</dbReference>
<evidence type="ECO:0000256" key="2">
    <source>
        <dbReference type="ARBA" id="ARBA00022517"/>
    </source>
</evidence>
<dbReference type="GO" id="GO:0016788">
    <property type="term" value="F:hydrolase activity, acting on ester bonds"/>
    <property type="evidence" value="ECO:0007669"/>
    <property type="project" value="UniProtKB-UniRule"/>
</dbReference>
<dbReference type="Gene3D" id="3.30.420.140">
    <property type="entry name" value="YqgF/RNase H-like domain"/>
    <property type="match status" value="1"/>
</dbReference>
<dbReference type="GO" id="GO:0000967">
    <property type="term" value="P:rRNA 5'-end processing"/>
    <property type="evidence" value="ECO:0007669"/>
    <property type="project" value="UniProtKB-UniRule"/>
</dbReference>
<dbReference type="GO" id="GO:0005829">
    <property type="term" value="C:cytosol"/>
    <property type="evidence" value="ECO:0007669"/>
    <property type="project" value="TreeGrafter"/>
</dbReference>
<feature type="domain" description="YqgF/RNase H-like" evidence="6">
    <location>
        <begin position="5"/>
        <end position="108"/>
    </location>
</feature>
<comment type="caution">
    <text evidence="7">The sequence shown here is derived from an EMBL/GenBank/DDBJ whole genome shotgun (WGS) entry which is preliminary data.</text>
</comment>
<dbReference type="SMART" id="SM00732">
    <property type="entry name" value="YqgFc"/>
    <property type="match status" value="1"/>
</dbReference>
<comment type="subcellular location">
    <subcellularLocation>
        <location evidence="5">Cytoplasm</location>
    </subcellularLocation>
</comment>
<keyword evidence="2 5" id="KW-0690">Ribosome biogenesis</keyword>
<dbReference type="InterPro" id="IPR005227">
    <property type="entry name" value="YqgF"/>
</dbReference>
<dbReference type="Pfam" id="PF03652">
    <property type="entry name" value="RuvX"/>
    <property type="match status" value="1"/>
</dbReference>
<evidence type="ECO:0000256" key="5">
    <source>
        <dbReference type="HAMAP-Rule" id="MF_00651"/>
    </source>
</evidence>
<dbReference type="AlphaFoldDB" id="A0A847ESU7"/>
<evidence type="ECO:0000256" key="1">
    <source>
        <dbReference type="ARBA" id="ARBA00022490"/>
    </source>
</evidence>
<dbReference type="EC" id="3.1.-.-" evidence="5"/>
<dbReference type="CDD" id="cd16964">
    <property type="entry name" value="YqgF"/>
    <property type="match status" value="1"/>
</dbReference>
<evidence type="ECO:0000256" key="4">
    <source>
        <dbReference type="ARBA" id="ARBA00022801"/>
    </source>
</evidence>
<protein>
    <recommendedName>
        <fullName evidence="5">Putative pre-16S rRNA nuclease</fullName>
        <ecNumber evidence="5">3.1.-.-</ecNumber>
    </recommendedName>
</protein>
<proteinExistence type="inferred from homology"/>
<keyword evidence="4 5" id="KW-0378">Hydrolase</keyword>
<keyword evidence="1 5" id="KW-0963">Cytoplasm</keyword>
<comment type="function">
    <text evidence="5">Could be a nuclease involved in processing of the 5'-end of pre-16S rRNA.</text>
</comment>
<dbReference type="HAMAP" id="MF_00651">
    <property type="entry name" value="Nuclease_YqgF"/>
    <property type="match status" value="1"/>
</dbReference>
<keyword evidence="3 5" id="KW-0540">Nuclease</keyword>
<dbReference type="InterPro" id="IPR006641">
    <property type="entry name" value="YqgF/RNaseH-like_dom"/>
</dbReference>
<dbReference type="Proteomes" id="UP000554004">
    <property type="component" value="Unassembled WGS sequence"/>
</dbReference>
<comment type="similarity">
    <text evidence="5">Belongs to the YqgF HJR family.</text>
</comment>
<evidence type="ECO:0000259" key="6">
    <source>
        <dbReference type="SMART" id="SM00732"/>
    </source>
</evidence>
<dbReference type="SUPFAM" id="SSF53098">
    <property type="entry name" value="Ribonuclease H-like"/>
    <property type="match status" value="1"/>
</dbReference>
<organism evidence="7 8">
    <name type="scientific">Candidatus Dojkabacteria bacterium</name>
    <dbReference type="NCBI Taxonomy" id="2099670"/>
    <lineage>
        <taxon>Bacteria</taxon>
        <taxon>Candidatus Dojkabacteria</taxon>
    </lineage>
</organism>
<evidence type="ECO:0000313" key="7">
    <source>
        <dbReference type="EMBL" id="NLE30870.1"/>
    </source>
</evidence>
<dbReference type="InterPro" id="IPR012337">
    <property type="entry name" value="RNaseH-like_sf"/>
</dbReference>
<dbReference type="PANTHER" id="PTHR33317">
    <property type="entry name" value="POLYNUCLEOTIDYL TRANSFERASE, RIBONUCLEASE H-LIKE SUPERFAMILY PROTEIN"/>
    <property type="match status" value="1"/>
</dbReference>